<dbReference type="NCBIfam" id="TIGR00613">
    <property type="entry name" value="reco"/>
    <property type="match status" value="1"/>
</dbReference>
<dbReference type="GO" id="GO:0006302">
    <property type="term" value="P:double-strand break repair"/>
    <property type="evidence" value="ECO:0007669"/>
    <property type="project" value="TreeGrafter"/>
</dbReference>
<evidence type="ECO:0000256" key="6">
    <source>
        <dbReference type="ARBA" id="ARBA00033409"/>
    </source>
</evidence>
<organism evidence="9 10">
    <name type="scientific">Candidatus Aeolococcus gillhamiae</name>
    <dbReference type="NCBI Taxonomy" id="3127015"/>
    <lineage>
        <taxon>Bacteria</taxon>
        <taxon>Bacillati</taxon>
        <taxon>Candidatus Dormiibacterota</taxon>
        <taxon>Candidatus Dormibacteria</taxon>
        <taxon>Candidatus Aeolococcales</taxon>
        <taxon>Candidatus Aeolococcaceae</taxon>
        <taxon>Candidatus Aeolococcus</taxon>
    </lineage>
</organism>
<evidence type="ECO:0000256" key="1">
    <source>
        <dbReference type="ARBA" id="ARBA00007452"/>
    </source>
</evidence>
<keyword evidence="5 7" id="KW-0234">DNA repair</keyword>
<dbReference type="Gene3D" id="1.20.1440.120">
    <property type="entry name" value="Recombination protein O, C-terminal domain"/>
    <property type="match status" value="1"/>
</dbReference>
<comment type="caution">
    <text evidence="9">The sequence shown here is derived from an EMBL/GenBank/DDBJ whole genome shotgun (WGS) entry which is preliminary data.</text>
</comment>
<dbReference type="Proteomes" id="UP000248724">
    <property type="component" value="Unassembled WGS sequence"/>
</dbReference>
<feature type="domain" description="DNA replication/recombination mediator RecO N-terminal" evidence="8">
    <location>
        <begin position="1"/>
        <end position="78"/>
    </location>
</feature>
<evidence type="ECO:0000313" key="9">
    <source>
        <dbReference type="EMBL" id="PZR80078.1"/>
    </source>
</evidence>
<dbReference type="InterPro" id="IPR012340">
    <property type="entry name" value="NA-bd_OB-fold"/>
</dbReference>
<evidence type="ECO:0000259" key="8">
    <source>
        <dbReference type="Pfam" id="PF11967"/>
    </source>
</evidence>
<evidence type="ECO:0000256" key="4">
    <source>
        <dbReference type="ARBA" id="ARBA00023172"/>
    </source>
</evidence>
<dbReference type="AlphaFoldDB" id="A0A2W6A3X8"/>
<dbReference type="HAMAP" id="MF_00201">
    <property type="entry name" value="RecO"/>
    <property type="match status" value="1"/>
</dbReference>
<accession>A0A2W6A3X8</accession>
<dbReference type="InterPro" id="IPR037278">
    <property type="entry name" value="ARFGAP/RecO"/>
</dbReference>
<dbReference type="GO" id="GO:0006310">
    <property type="term" value="P:DNA recombination"/>
    <property type="evidence" value="ECO:0007669"/>
    <property type="project" value="UniProtKB-UniRule"/>
</dbReference>
<name>A0A2W6A3X8_9BACT</name>
<keyword evidence="4 7" id="KW-0233">DNA recombination</keyword>
<dbReference type="SUPFAM" id="SSF57863">
    <property type="entry name" value="ArfGap/RecO-like zinc finger"/>
    <property type="match status" value="1"/>
</dbReference>
<proteinExistence type="inferred from homology"/>
<protein>
    <recommendedName>
        <fullName evidence="2 7">DNA repair protein RecO</fullName>
    </recommendedName>
    <alternativeName>
        <fullName evidence="6 7">Recombination protein O</fullName>
    </alternativeName>
</protein>
<dbReference type="GO" id="GO:0043590">
    <property type="term" value="C:bacterial nucleoid"/>
    <property type="evidence" value="ECO:0007669"/>
    <property type="project" value="TreeGrafter"/>
</dbReference>
<dbReference type="InterPro" id="IPR022572">
    <property type="entry name" value="DNA_rep/recomb_RecO_N"/>
</dbReference>
<evidence type="ECO:0000256" key="5">
    <source>
        <dbReference type="ARBA" id="ARBA00023204"/>
    </source>
</evidence>
<evidence type="ECO:0000256" key="7">
    <source>
        <dbReference type="HAMAP-Rule" id="MF_00201"/>
    </source>
</evidence>
<dbReference type="InterPro" id="IPR003717">
    <property type="entry name" value="RecO"/>
</dbReference>
<dbReference type="PANTHER" id="PTHR33991">
    <property type="entry name" value="DNA REPAIR PROTEIN RECO"/>
    <property type="match status" value="1"/>
</dbReference>
<evidence type="ECO:0000256" key="3">
    <source>
        <dbReference type="ARBA" id="ARBA00022763"/>
    </source>
</evidence>
<dbReference type="Pfam" id="PF11967">
    <property type="entry name" value="RecO_N"/>
    <property type="match status" value="1"/>
</dbReference>
<dbReference type="SUPFAM" id="SSF50249">
    <property type="entry name" value="Nucleic acid-binding proteins"/>
    <property type="match status" value="1"/>
</dbReference>
<dbReference type="EMBL" id="QHBU01000174">
    <property type="protein sequence ID" value="PZR80078.1"/>
    <property type="molecule type" value="Genomic_DNA"/>
</dbReference>
<evidence type="ECO:0000313" key="10">
    <source>
        <dbReference type="Proteomes" id="UP000248724"/>
    </source>
</evidence>
<sequence>MPTYLTEGVILRRVDYGEADRILTVLTREHGKIGVIARGVRKSGSRLAAHTDLFARSRMQLARGRGELDVLTQAEAMGSAAPLADARRAACAAVCAELADRVLEGNHPDEETFDLVVDALRDCTDSSRDPRGALVWLTRRMIDRLGYAPQLHHCASCSTALLETSAWFSAIAGGLLCDRCALSDPGAVECSVRVIKVLRVAAAGDAELYRRLRLDEASLVTLEAVAERELAQHLDRQLRSLPVLRAIERR</sequence>
<comment type="function">
    <text evidence="7">Involved in DNA repair and RecF pathway recombination.</text>
</comment>
<comment type="similarity">
    <text evidence="1 7">Belongs to the RecO family.</text>
</comment>
<dbReference type="Pfam" id="PF02565">
    <property type="entry name" value="RecO_C"/>
    <property type="match status" value="1"/>
</dbReference>
<keyword evidence="3 7" id="KW-0227">DNA damage</keyword>
<evidence type="ECO:0000256" key="2">
    <source>
        <dbReference type="ARBA" id="ARBA00021310"/>
    </source>
</evidence>
<dbReference type="InterPro" id="IPR042242">
    <property type="entry name" value="RecO_C"/>
</dbReference>
<gene>
    <name evidence="7" type="primary">recO</name>
    <name evidence="9" type="ORF">DLM65_09180</name>
</gene>
<dbReference type="PANTHER" id="PTHR33991:SF1">
    <property type="entry name" value="DNA REPAIR PROTEIN RECO"/>
    <property type="match status" value="1"/>
</dbReference>
<dbReference type="Gene3D" id="2.40.50.140">
    <property type="entry name" value="Nucleic acid-binding proteins"/>
    <property type="match status" value="1"/>
</dbReference>
<reference evidence="9 10" key="1">
    <citation type="journal article" date="2017" name="Nature">
        <title>Atmospheric trace gases support primary production in Antarctic desert surface soil.</title>
        <authorList>
            <person name="Ji M."/>
            <person name="Greening C."/>
            <person name="Vanwonterghem I."/>
            <person name="Carere C.R."/>
            <person name="Bay S.K."/>
            <person name="Steen J.A."/>
            <person name="Montgomery K."/>
            <person name="Lines T."/>
            <person name="Beardall J."/>
            <person name="van Dorst J."/>
            <person name="Snape I."/>
            <person name="Stott M.B."/>
            <person name="Hugenholtz P."/>
            <person name="Ferrari B.C."/>
        </authorList>
    </citation>
    <scope>NUCLEOTIDE SEQUENCE [LARGE SCALE GENOMIC DNA]</scope>
    <source>
        <strain evidence="9">RRmetagenome_bin12</strain>
    </source>
</reference>